<dbReference type="PANTHER" id="PTHR10174:SF208">
    <property type="entry name" value="CRAL-TRIO DOMAIN-CONTAINING PROTEIN DDB_G0278031"/>
    <property type="match status" value="1"/>
</dbReference>
<comment type="caution">
    <text evidence="2">The sequence shown here is derived from an EMBL/GenBank/DDBJ whole genome shotgun (WGS) entry which is preliminary data.</text>
</comment>
<dbReference type="GO" id="GO:0016020">
    <property type="term" value="C:membrane"/>
    <property type="evidence" value="ECO:0007669"/>
    <property type="project" value="TreeGrafter"/>
</dbReference>
<dbReference type="Gene3D" id="3.40.525.10">
    <property type="entry name" value="CRAL-TRIO lipid binding domain"/>
    <property type="match status" value="1"/>
</dbReference>
<dbReference type="PANTHER" id="PTHR10174">
    <property type="entry name" value="ALPHA-TOCOPHEROL TRANSFER PROTEIN-RELATED"/>
    <property type="match status" value="1"/>
</dbReference>
<dbReference type="SUPFAM" id="SSF52087">
    <property type="entry name" value="CRAL/TRIO domain"/>
    <property type="match status" value="1"/>
</dbReference>
<protein>
    <recommendedName>
        <fullName evidence="1">CRAL-TRIO domain-containing protein</fullName>
    </recommendedName>
</protein>
<dbReference type="AlphaFoldDB" id="A0A4Y2BS30"/>
<name>A0A4Y2BS30_ARAVE</name>
<feature type="domain" description="CRAL-TRIO" evidence="1">
    <location>
        <begin position="1"/>
        <end position="68"/>
    </location>
</feature>
<evidence type="ECO:0000259" key="1">
    <source>
        <dbReference type="PROSITE" id="PS50191"/>
    </source>
</evidence>
<dbReference type="GO" id="GO:1902936">
    <property type="term" value="F:phosphatidylinositol bisphosphate binding"/>
    <property type="evidence" value="ECO:0007669"/>
    <property type="project" value="TreeGrafter"/>
</dbReference>
<organism evidence="2 3">
    <name type="scientific">Araneus ventricosus</name>
    <name type="common">Orbweaver spider</name>
    <name type="synonym">Epeira ventricosa</name>
    <dbReference type="NCBI Taxonomy" id="182803"/>
    <lineage>
        <taxon>Eukaryota</taxon>
        <taxon>Metazoa</taxon>
        <taxon>Ecdysozoa</taxon>
        <taxon>Arthropoda</taxon>
        <taxon>Chelicerata</taxon>
        <taxon>Arachnida</taxon>
        <taxon>Araneae</taxon>
        <taxon>Araneomorphae</taxon>
        <taxon>Entelegynae</taxon>
        <taxon>Araneoidea</taxon>
        <taxon>Araneidae</taxon>
        <taxon>Araneus</taxon>
    </lineage>
</organism>
<dbReference type="EMBL" id="BGPR01084141">
    <property type="protein sequence ID" value="GBL94235.1"/>
    <property type="molecule type" value="Genomic_DNA"/>
</dbReference>
<dbReference type="Pfam" id="PF00650">
    <property type="entry name" value="CRAL_TRIO"/>
    <property type="match status" value="1"/>
</dbReference>
<dbReference type="Proteomes" id="UP000499080">
    <property type="component" value="Unassembled WGS sequence"/>
</dbReference>
<dbReference type="InterPro" id="IPR036865">
    <property type="entry name" value="CRAL-TRIO_dom_sf"/>
</dbReference>
<sequence>KCFPGRYKEVHCINGSIVMKAAWTVTKPFLSAKMRQRVIFESEPEDLLNHFPAYVLPSKYGGSLNDYHNEDLMRKLNREHGNFPIGGRPNYF</sequence>
<dbReference type="InterPro" id="IPR001251">
    <property type="entry name" value="CRAL-TRIO_dom"/>
</dbReference>
<accession>A0A4Y2BS30</accession>
<keyword evidence="3" id="KW-1185">Reference proteome</keyword>
<dbReference type="PROSITE" id="PS50191">
    <property type="entry name" value="CRAL_TRIO"/>
    <property type="match status" value="1"/>
</dbReference>
<proteinExistence type="predicted"/>
<reference evidence="2 3" key="1">
    <citation type="journal article" date="2019" name="Sci. Rep.">
        <title>Orb-weaving spider Araneus ventricosus genome elucidates the spidroin gene catalogue.</title>
        <authorList>
            <person name="Kono N."/>
            <person name="Nakamura H."/>
            <person name="Ohtoshi R."/>
            <person name="Moran D.A.P."/>
            <person name="Shinohara A."/>
            <person name="Yoshida Y."/>
            <person name="Fujiwara M."/>
            <person name="Mori M."/>
            <person name="Tomita M."/>
            <person name="Arakawa K."/>
        </authorList>
    </citation>
    <scope>NUCLEOTIDE SEQUENCE [LARGE SCALE GENOMIC DNA]</scope>
</reference>
<dbReference type="CDD" id="cd00170">
    <property type="entry name" value="SEC14"/>
    <property type="match status" value="1"/>
</dbReference>
<gene>
    <name evidence="2" type="ORF">AVEN_85392_1</name>
</gene>
<evidence type="ECO:0000313" key="2">
    <source>
        <dbReference type="EMBL" id="GBL94235.1"/>
    </source>
</evidence>
<evidence type="ECO:0000313" key="3">
    <source>
        <dbReference type="Proteomes" id="UP000499080"/>
    </source>
</evidence>
<feature type="non-terminal residue" evidence="2">
    <location>
        <position position="1"/>
    </location>
</feature>
<dbReference type="OrthoDB" id="75724at2759"/>